<organism evidence="1 2">
    <name type="scientific">Dryococelus australis</name>
    <dbReference type="NCBI Taxonomy" id="614101"/>
    <lineage>
        <taxon>Eukaryota</taxon>
        <taxon>Metazoa</taxon>
        <taxon>Ecdysozoa</taxon>
        <taxon>Arthropoda</taxon>
        <taxon>Hexapoda</taxon>
        <taxon>Insecta</taxon>
        <taxon>Pterygota</taxon>
        <taxon>Neoptera</taxon>
        <taxon>Polyneoptera</taxon>
        <taxon>Phasmatodea</taxon>
        <taxon>Verophasmatodea</taxon>
        <taxon>Anareolatae</taxon>
        <taxon>Phasmatidae</taxon>
        <taxon>Eurycanthinae</taxon>
        <taxon>Dryococelus</taxon>
    </lineage>
</organism>
<gene>
    <name evidence="1" type="ORF">PR048_027693</name>
</gene>
<name>A0ABQ9GH86_9NEOP</name>
<protein>
    <submittedName>
        <fullName evidence="1">Uncharacterized protein</fullName>
    </submittedName>
</protein>
<dbReference type="EMBL" id="JARBHB010000012">
    <property type="protein sequence ID" value="KAJ8871376.1"/>
    <property type="molecule type" value="Genomic_DNA"/>
</dbReference>
<comment type="caution">
    <text evidence="1">The sequence shown here is derived from an EMBL/GenBank/DDBJ whole genome shotgun (WGS) entry which is preliminary data.</text>
</comment>
<proteinExistence type="predicted"/>
<dbReference type="Proteomes" id="UP001159363">
    <property type="component" value="Chromosome 11"/>
</dbReference>
<keyword evidence="2" id="KW-1185">Reference proteome</keyword>
<reference evidence="1 2" key="1">
    <citation type="submission" date="2023-02" db="EMBL/GenBank/DDBJ databases">
        <title>LHISI_Scaffold_Assembly.</title>
        <authorList>
            <person name="Stuart O.P."/>
            <person name="Cleave R."/>
            <person name="Magrath M.J.L."/>
            <person name="Mikheyev A.S."/>
        </authorList>
    </citation>
    <scope>NUCLEOTIDE SEQUENCE [LARGE SCALE GENOMIC DNA]</scope>
    <source>
        <strain evidence="1">Daus_M_001</strain>
        <tissue evidence="1">Leg muscle</tissue>
    </source>
</reference>
<evidence type="ECO:0000313" key="2">
    <source>
        <dbReference type="Proteomes" id="UP001159363"/>
    </source>
</evidence>
<evidence type="ECO:0000313" key="1">
    <source>
        <dbReference type="EMBL" id="KAJ8871376.1"/>
    </source>
</evidence>
<sequence>MFVFGLLDISSVNSFVICNAMFEPVGGLEFHSSVMQVRKLLLPQGKEALVKIIAHKGARIKDESKQTEEYTCQDSQRREASVKYAVSTKLNLDLVHGSPMLQ</sequence>
<accession>A0ABQ9GH86</accession>